<evidence type="ECO:0000313" key="2">
    <source>
        <dbReference type="EMBL" id="KAK7679000.1"/>
    </source>
</evidence>
<dbReference type="EMBL" id="JASBNA010000064">
    <property type="protein sequence ID" value="KAK7679000.1"/>
    <property type="molecule type" value="Genomic_DNA"/>
</dbReference>
<dbReference type="InterPro" id="IPR051908">
    <property type="entry name" value="Ribosomal_N-acetyltransferase"/>
</dbReference>
<reference evidence="2 3" key="1">
    <citation type="submission" date="2022-09" db="EMBL/GenBank/DDBJ databases">
        <authorList>
            <person name="Palmer J.M."/>
        </authorList>
    </citation>
    <scope>NUCLEOTIDE SEQUENCE [LARGE SCALE GENOMIC DNA]</scope>
    <source>
        <strain evidence="2 3">DSM 7382</strain>
    </source>
</reference>
<dbReference type="GO" id="GO:0008999">
    <property type="term" value="F:protein-N-terminal-alanine acetyltransferase activity"/>
    <property type="evidence" value="ECO:0007669"/>
    <property type="project" value="TreeGrafter"/>
</dbReference>
<dbReference type="PROSITE" id="PS51186">
    <property type="entry name" value="GNAT"/>
    <property type="match status" value="1"/>
</dbReference>
<evidence type="ECO:0000259" key="1">
    <source>
        <dbReference type="PROSITE" id="PS51186"/>
    </source>
</evidence>
<accession>A0AAW0FQJ7</accession>
<dbReference type="AlphaFoldDB" id="A0AAW0FQJ7"/>
<evidence type="ECO:0000313" key="3">
    <source>
        <dbReference type="Proteomes" id="UP001385951"/>
    </source>
</evidence>
<name>A0AAW0FQJ7_9APHY</name>
<comment type="caution">
    <text evidence="2">The sequence shown here is derived from an EMBL/GenBank/DDBJ whole genome shotgun (WGS) entry which is preliminary data.</text>
</comment>
<dbReference type="PANTHER" id="PTHR43441:SF5">
    <property type="entry name" value="FAMILY ACETYLTRANSFERASE, PUTATIVE-RELATED"/>
    <property type="match status" value="1"/>
</dbReference>
<dbReference type="InterPro" id="IPR000182">
    <property type="entry name" value="GNAT_dom"/>
</dbReference>
<dbReference type="SUPFAM" id="SSF55729">
    <property type="entry name" value="Acyl-CoA N-acyltransferases (Nat)"/>
    <property type="match status" value="1"/>
</dbReference>
<keyword evidence="3" id="KW-1185">Reference proteome</keyword>
<dbReference type="Proteomes" id="UP001385951">
    <property type="component" value="Unassembled WGS sequence"/>
</dbReference>
<dbReference type="Gene3D" id="3.40.630.30">
    <property type="match status" value="1"/>
</dbReference>
<protein>
    <recommendedName>
        <fullName evidence="1">N-acetyltransferase domain-containing protein</fullName>
    </recommendedName>
</protein>
<feature type="domain" description="N-acetyltransferase" evidence="1">
    <location>
        <begin position="70"/>
        <end position="218"/>
    </location>
</feature>
<dbReference type="InterPro" id="IPR016181">
    <property type="entry name" value="Acyl_CoA_acyltransferase"/>
</dbReference>
<dbReference type="Pfam" id="PF13302">
    <property type="entry name" value="Acetyltransf_3"/>
    <property type="match status" value="1"/>
</dbReference>
<sequence>MSFVNLYQPPAAPGAIPENELNGPEPYDTNFVFPIHPERLETERVKLTPFVPKVHFEVTWEGIPNQEELFRFYPFTLPTREIFLTFIERFIRQDPKNIVFSIVDKTRPDDAHPEFEGSLAGIIGLLDTSVEQLTTEIGFVMIFPAFQRSHIASNAVGILMKYCLEVPTASPPGLGLRKVQWHCHHNNAGSRRLAERMGFQYEGILRWTTVLPEAMARDGLTESRKGDPAGGKPGRHTISLSACWDDWENGVREKVAQQIDRKI</sequence>
<dbReference type="GO" id="GO:1990189">
    <property type="term" value="F:protein N-terminal-serine acetyltransferase activity"/>
    <property type="evidence" value="ECO:0007669"/>
    <property type="project" value="TreeGrafter"/>
</dbReference>
<proteinExistence type="predicted"/>
<dbReference type="PANTHER" id="PTHR43441">
    <property type="entry name" value="RIBOSOMAL-PROTEIN-SERINE ACETYLTRANSFERASE"/>
    <property type="match status" value="1"/>
</dbReference>
<gene>
    <name evidence="2" type="ORF">QCA50_017944</name>
</gene>
<organism evidence="2 3">
    <name type="scientific">Cerrena zonata</name>
    <dbReference type="NCBI Taxonomy" id="2478898"/>
    <lineage>
        <taxon>Eukaryota</taxon>
        <taxon>Fungi</taxon>
        <taxon>Dikarya</taxon>
        <taxon>Basidiomycota</taxon>
        <taxon>Agaricomycotina</taxon>
        <taxon>Agaricomycetes</taxon>
        <taxon>Polyporales</taxon>
        <taxon>Cerrenaceae</taxon>
        <taxon>Cerrena</taxon>
    </lineage>
</organism>